<evidence type="ECO:0000313" key="1">
    <source>
        <dbReference type="EMBL" id="MBN3053201.1"/>
    </source>
</evidence>
<proteinExistence type="predicted"/>
<dbReference type="EMBL" id="JACGEP010000045">
    <property type="protein sequence ID" value="MBN3053201.1"/>
    <property type="molecule type" value="Genomic_DNA"/>
</dbReference>
<name>A0AAE2WIS3_9GAMM</name>
<sequence length="117" mass="13256">MWQCTEVEKKANASNGGKAKASRYAQLKAEVIRLLYMKVPEGGWRKKSIAFEAIYNDLIFFVEKNNLPFFSDKQNKGKDAAELYAQIPRLIEDWSRDDAIIKATIDTVVAKPKKSAS</sequence>
<dbReference type="Proteomes" id="UP000768524">
    <property type="component" value="Unassembled WGS sequence"/>
</dbReference>
<dbReference type="AlphaFoldDB" id="A0AAE2WIS3"/>
<protein>
    <submittedName>
        <fullName evidence="1">Uncharacterized protein</fullName>
    </submittedName>
</protein>
<organism evidence="1 2">
    <name type="scientific">Pectobacterium brasiliense</name>
    <dbReference type="NCBI Taxonomy" id="180957"/>
    <lineage>
        <taxon>Bacteria</taxon>
        <taxon>Pseudomonadati</taxon>
        <taxon>Pseudomonadota</taxon>
        <taxon>Gammaproteobacteria</taxon>
        <taxon>Enterobacterales</taxon>
        <taxon>Pectobacteriaceae</taxon>
        <taxon>Pectobacterium</taxon>
    </lineage>
</organism>
<reference evidence="1" key="1">
    <citation type="submission" date="2020-07" db="EMBL/GenBank/DDBJ databases">
        <title>A pangenomic view of the genus Pectobacterium provides insights into genome organization, phylogeny, and virulence.</title>
        <authorList>
            <person name="Jonkheer E."/>
            <person name="Brankovics B."/>
            <person name="Houwers I."/>
            <person name="Van Der Wolf J."/>
            <person name="Bonants P."/>
            <person name="Vreeburg R."/>
            <person name="Bollema R."/>
            <person name="De Haan J."/>
            <person name="Berke L."/>
            <person name="De Ridder D."/>
            <person name="Smit S."/>
            <person name="Van Der Lee T.A.J."/>
        </authorList>
    </citation>
    <scope>NUCLEOTIDE SEQUENCE</scope>
    <source>
        <strain evidence="1">NAK:433</strain>
    </source>
</reference>
<accession>A0AAE2WIS3</accession>
<evidence type="ECO:0000313" key="2">
    <source>
        <dbReference type="Proteomes" id="UP000768524"/>
    </source>
</evidence>
<gene>
    <name evidence="1" type="ORF">H4F45_17285</name>
</gene>
<comment type="caution">
    <text evidence="1">The sequence shown here is derived from an EMBL/GenBank/DDBJ whole genome shotgun (WGS) entry which is preliminary data.</text>
</comment>